<evidence type="ECO:0008006" key="3">
    <source>
        <dbReference type="Google" id="ProtNLM"/>
    </source>
</evidence>
<name>A0AAV8ULS1_9RHOD</name>
<accession>A0AAV8ULS1</accession>
<protein>
    <recommendedName>
        <fullName evidence="3">Right handed beta helix domain-containing protein</fullName>
    </recommendedName>
</protein>
<dbReference type="Proteomes" id="UP001157974">
    <property type="component" value="Unassembled WGS sequence"/>
</dbReference>
<dbReference type="Gene3D" id="2.160.20.10">
    <property type="entry name" value="Single-stranded right-handed beta-helix, Pectin lyase-like"/>
    <property type="match status" value="1"/>
</dbReference>
<evidence type="ECO:0000313" key="1">
    <source>
        <dbReference type="EMBL" id="KAJ8903514.1"/>
    </source>
</evidence>
<reference evidence="1 2" key="1">
    <citation type="journal article" date="2023" name="Nat. Commun.">
        <title>Origin of minicircular mitochondrial genomes in red algae.</title>
        <authorList>
            <person name="Lee Y."/>
            <person name="Cho C.H."/>
            <person name="Lee Y.M."/>
            <person name="Park S.I."/>
            <person name="Yang J.H."/>
            <person name="West J.A."/>
            <person name="Bhattacharya D."/>
            <person name="Yoon H.S."/>
        </authorList>
    </citation>
    <scope>NUCLEOTIDE SEQUENCE [LARGE SCALE GENOMIC DNA]</scope>
    <source>
        <strain evidence="1 2">CCMP1338</strain>
        <tissue evidence="1">Whole cell</tissue>
    </source>
</reference>
<sequence>MSSGEICKCFENIFWSSGISGLHIEKRSEIKFVGFENRSWRMNWNDVPGDFSGAIRHVERKLNQVDLNPDDDVEADFAETNHDLSEFVSEHLEQTHGCGSVPEIPSPDNDFRKHPEKNDFVIPPEFEALRKAVKKLSKPEGDVTGGRIFFDCPDPSERYYIKLDEIMTLNPKAGEDKIFYNNQYTVVAPDANVIVLPSDEYAQHGKGLFEAKHAADVYIYGITFMNSTIVSDKLAKKAKGWDDMDEVERSDIVGKWSGAAFRQKRGPNNGARTTFYKCKFSNNRTISTETRGGGAVSVFNTDLEFWECSFVNNSGAAGGAIAGKNFKLYVYGCDFINNWSSGGSDGKTQQQVGNGGAIRADGIVDTLIVGSYFEKNWLKHIQKMRGAAMTLYGEDNPDGHIRVEHCRFVGNGGAGSGKAESIVNVEGSMGIIMRACEFRDNRSGAEIPNNGVLVCRVNGDHNDFELSDLKFESNVISSEGTTIRVRGGSKEPAMNNIEM</sequence>
<dbReference type="AlphaFoldDB" id="A0AAV8ULS1"/>
<dbReference type="InterPro" id="IPR011050">
    <property type="entry name" value="Pectin_lyase_fold/virulence"/>
</dbReference>
<dbReference type="InterPro" id="IPR012334">
    <property type="entry name" value="Pectin_lyas_fold"/>
</dbReference>
<proteinExistence type="predicted"/>
<comment type="caution">
    <text evidence="1">The sequence shown here is derived from an EMBL/GenBank/DDBJ whole genome shotgun (WGS) entry which is preliminary data.</text>
</comment>
<gene>
    <name evidence="1" type="ORF">NDN08_004620</name>
</gene>
<organism evidence="1 2">
    <name type="scientific">Rhodosorus marinus</name>
    <dbReference type="NCBI Taxonomy" id="101924"/>
    <lineage>
        <taxon>Eukaryota</taxon>
        <taxon>Rhodophyta</taxon>
        <taxon>Stylonematophyceae</taxon>
        <taxon>Stylonematales</taxon>
        <taxon>Stylonemataceae</taxon>
        <taxon>Rhodosorus</taxon>
    </lineage>
</organism>
<evidence type="ECO:0000313" key="2">
    <source>
        <dbReference type="Proteomes" id="UP001157974"/>
    </source>
</evidence>
<keyword evidence="2" id="KW-1185">Reference proteome</keyword>
<dbReference type="EMBL" id="JAMWBK010000007">
    <property type="protein sequence ID" value="KAJ8903514.1"/>
    <property type="molecule type" value="Genomic_DNA"/>
</dbReference>
<dbReference type="SUPFAM" id="SSF51126">
    <property type="entry name" value="Pectin lyase-like"/>
    <property type="match status" value="1"/>
</dbReference>